<comment type="caution">
    <text evidence="3">The sequence shown here is derived from an EMBL/GenBank/DDBJ whole genome shotgun (WGS) entry which is preliminary data.</text>
</comment>
<evidence type="ECO:0000313" key="3">
    <source>
        <dbReference type="EMBL" id="EGK72489.1"/>
    </source>
</evidence>
<sequence>MRFIITAQSDAASTPSDASAEFDAELFKAYMRFNEEMHTAGVLIASEGLNPAAQGARIAVADGKRYVVDGPFAESKELVGGFYIIEVPSLDDAIQWALRAPCGLRTDDILEVRQLTGSDDLPADLLQLIEEAAPTWSADTWQSRSGRATKPGGAR</sequence>
<name>F5RAP0_METUF</name>
<dbReference type="PANTHER" id="PTHR35174">
    <property type="entry name" value="BLL7171 PROTEIN-RELATED"/>
    <property type="match status" value="1"/>
</dbReference>
<gene>
    <name evidence="3" type="ORF">METUNv1_01254</name>
</gene>
<dbReference type="SUPFAM" id="SSF54909">
    <property type="entry name" value="Dimeric alpha+beta barrel"/>
    <property type="match status" value="1"/>
</dbReference>
<reference evidence="3 4" key="1">
    <citation type="journal article" date="2011" name="J. Bacteriol.">
        <title>Genome sequence of Methyloversatilis universalis FAM5T, a methylotrophic representative of the order Rhodocyclales.</title>
        <authorList>
            <person name="Kittichotirat W."/>
            <person name="Good N.M."/>
            <person name="Hall R."/>
            <person name="Bringel F."/>
            <person name="Lajus A."/>
            <person name="Medigue C."/>
            <person name="Smalley N.E."/>
            <person name="Beck D."/>
            <person name="Bumgarner R."/>
            <person name="Vuilleumier S."/>
            <person name="Kalyuzhnaya M.G."/>
        </authorList>
    </citation>
    <scope>NUCLEOTIDE SEQUENCE [LARGE SCALE GENOMIC DNA]</scope>
    <source>
        <strain evidence="4">ATCC BAA-1314 / JCM 13912 / FAM5</strain>
    </source>
</reference>
<dbReference type="Gene3D" id="3.30.70.1060">
    <property type="entry name" value="Dimeric alpha+beta barrel"/>
    <property type="match status" value="1"/>
</dbReference>
<comment type="similarity">
    <text evidence="1">Belongs to the YciI family.</text>
</comment>
<keyword evidence="4" id="KW-1185">Reference proteome</keyword>
<accession>F5RAP0</accession>
<evidence type="ECO:0000256" key="1">
    <source>
        <dbReference type="ARBA" id="ARBA00007689"/>
    </source>
</evidence>
<dbReference type="RefSeq" id="WP_008059880.1">
    <property type="nucleotide sequence ID" value="NZ_AFHG01000036.1"/>
</dbReference>
<dbReference type="InterPro" id="IPR005545">
    <property type="entry name" value="YCII"/>
</dbReference>
<organism evidence="3 4">
    <name type="scientific">Methyloversatilis universalis (strain ATCC BAA-1314 / DSM 25237 / JCM 13912 / CCUG 52030 / FAM5)</name>
    <dbReference type="NCBI Taxonomy" id="1000565"/>
    <lineage>
        <taxon>Bacteria</taxon>
        <taxon>Pseudomonadati</taxon>
        <taxon>Pseudomonadota</taxon>
        <taxon>Betaproteobacteria</taxon>
        <taxon>Nitrosomonadales</taxon>
        <taxon>Sterolibacteriaceae</taxon>
        <taxon>Methyloversatilis</taxon>
    </lineage>
</organism>
<protein>
    <recommendedName>
        <fullName evidence="2">YCII-related domain-containing protein</fullName>
    </recommendedName>
</protein>
<feature type="domain" description="YCII-related" evidence="2">
    <location>
        <begin position="1"/>
        <end position="103"/>
    </location>
</feature>
<dbReference type="InterPro" id="IPR011008">
    <property type="entry name" value="Dimeric_a/b-barrel"/>
</dbReference>
<dbReference type="OrthoDB" id="9807535at2"/>
<proteinExistence type="inferred from homology"/>
<dbReference type="EMBL" id="AFHG01000036">
    <property type="protein sequence ID" value="EGK72489.1"/>
    <property type="molecule type" value="Genomic_DNA"/>
</dbReference>
<evidence type="ECO:0000259" key="2">
    <source>
        <dbReference type="Pfam" id="PF03795"/>
    </source>
</evidence>
<dbReference type="Proteomes" id="UP000005019">
    <property type="component" value="Unassembled WGS sequence"/>
</dbReference>
<dbReference type="STRING" id="1000565.METUNv1_01254"/>
<dbReference type="Pfam" id="PF03795">
    <property type="entry name" value="YCII"/>
    <property type="match status" value="1"/>
</dbReference>
<evidence type="ECO:0000313" key="4">
    <source>
        <dbReference type="Proteomes" id="UP000005019"/>
    </source>
</evidence>
<dbReference type="eggNOG" id="COG3795">
    <property type="taxonomic scope" value="Bacteria"/>
</dbReference>
<dbReference type="AlphaFoldDB" id="F5RAP0"/>